<sequence>MESTGIVEKLREEFPDDLLESYEHLGQKAVMVKRDHIVEICRFLRDECNMNHLMCLCGVDNSKRKGPFFERFEVVYQLYSISQKQMFRLRVQVPEHDCSIESITSLWIGANWLERECYDLMGINFNSHPDQRRILTPDDWEGHPLRKEYPLRGDTEWIGYEELKAKSRELGKFDFYDNLSKEKGGHD</sequence>
<dbReference type="GO" id="GO:0050136">
    <property type="term" value="F:NADH dehydrogenase (quinone) (non-electrogenic) activity"/>
    <property type="evidence" value="ECO:0007669"/>
    <property type="project" value="UniProtKB-UniRule"/>
</dbReference>
<dbReference type="InterPro" id="IPR037232">
    <property type="entry name" value="NADH_quin_OxRdtase_su_C/D-like"/>
</dbReference>
<accession>A0A8J6TDL5</accession>
<dbReference type="PANTHER" id="PTHR10884:SF14">
    <property type="entry name" value="NADH DEHYDROGENASE [UBIQUINONE] IRON-SULFUR PROTEIN 3, MITOCHONDRIAL"/>
    <property type="match status" value="1"/>
</dbReference>
<evidence type="ECO:0000259" key="6">
    <source>
        <dbReference type="Pfam" id="PF00329"/>
    </source>
</evidence>
<comment type="function">
    <text evidence="3">NDH-1 shuttles electrons from NADH, via FMN and iron-sulfur (Fe-S) centers, to quinones in the respiratory chain. The immediate electron acceptor for the enzyme in this species is believed to be ubiquinone. Couples the redox reaction to proton translocation (for every two electrons transferred, four hydrogen ions are translocated across the cytoplasmic membrane), and thus conserves the redox energy in a proton gradient.</text>
</comment>
<evidence type="ECO:0000313" key="8">
    <source>
        <dbReference type="Proteomes" id="UP000614424"/>
    </source>
</evidence>
<comment type="similarity">
    <text evidence="1 3 4">Belongs to the complex I 30 kDa subunit family.</text>
</comment>
<dbReference type="PROSITE" id="PS00542">
    <property type="entry name" value="COMPLEX1_30K"/>
    <property type="match status" value="1"/>
</dbReference>
<evidence type="ECO:0000256" key="1">
    <source>
        <dbReference type="ARBA" id="ARBA00007569"/>
    </source>
</evidence>
<dbReference type="Pfam" id="PF00329">
    <property type="entry name" value="Complex1_30kDa"/>
    <property type="match status" value="1"/>
</dbReference>
<dbReference type="InterPro" id="IPR010218">
    <property type="entry name" value="NADH_DH_suC"/>
</dbReference>
<keyword evidence="3 4" id="KW-0520">NAD</keyword>
<dbReference type="GO" id="GO:0005886">
    <property type="term" value="C:plasma membrane"/>
    <property type="evidence" value="ECO:0007669"/>
    <property type="project" value="UniProtKB-SubCell"/>
</dbReference>
<keyword evidence="3 5" id="KW-0874">Quinone</keyword>
<organism evidence="7 8">
    <name type="scientific">Candidatus Desulfobia pelagia</name>
    <dbReference type="NCBI Taxonomy" id="2841692"/>
    <lineage>
        <taxon>Bacteria</taxon>
        <taxon>Pseudomonadati</taxon>
        <taxon>Thermodesulfobacteriota</taxon>
        <taxon>Desulfobulbia</taxon>
        <taxon>Desulfobulbales</taxon>
        <taxon>Desulfobulbaceae</taxon>
        <taxon>Candidatus Desulfobia</taxon>
    </lineage>
</organism>
<dbReference type="InterPro" id="IPR020396">
    <property type="entry name" value="NADH_UbQ_OxRdtase_CS"/>
</dbReference>
<keyword evidence="3" id="KW-1003">Cell membrane</keyword>
<evidence type="ECO:0000256" key="2">
    <source>
        <dbReference type="ARBA" id="ARBA00022448"/>
    </source>
</evidence>
<comment type="subcellular location">
    <subcellularLocation>
        <location evidence="3">Cell membrane</location>
        <topology evidence="3">Peripheral membrane protein</topology>
        <orientation evidence="3">Cytoplasmic side</orientation>
    </subcellularLocation>
</comment>
<dbReference type="NCBIfam" id="TIGR01961">
    <property type="entry name" value="NuoC_fam"/>
    <property type="match status" value="1"/>
</dbReference>
<dbReference type="EMBL" id="JACNJZ010000045">
    <property type="protein sequence ID" value="MBC8316643.1"/>
    <property type="molecule type" value="Genomic_DNA"/>
</dbReference>
<evidence type="ECO:0000256" key="5">
    <source>
        <dbReference type="RuleBase" id="RU003582"/>
    </source>
</evidence>
<dbReference type="EC" id="7.1.1.-" evidence="3"/>
<reference evidence="7 8" key="1">
    <citation type="submission" date="2020-08" db="EMBL/GenBank/DDBJ databases">
        <title>Bridging the membrane lipid divide: bacteria of the FCB group superphylum have the potential to synthesize archaeal ether lipids.</title>
        <authorList>
            <person name="Villanueva L."/>
            <person name="Von Meijenfeldt F.A.B."/>
            <person name="Westbye A.B."/>
            <person name="Yadav S."/>
            <person name="Hopmans E.C."/>
            <person name="Dutilh B.E."/>
            <person name="Sinninghe Damste J.S."/>
        </authorList>
    </citation>
    <scope>NUCLEOTIDE SEQUENCE [LARGE SCALE GENOMIC DNA]</scope>
    <source>
        <strain evidence="7">NIOZ-UU47</strain>
    </source>
</reference>
<dbReference type="GO" id="GO:0008137">
    <property type="term" value="F:NADH dehydrogenase (ubiquinone) activity"/>
    <property type="evidence" value="ECO:0007669"/>
    <property type="project" value="InterPro"/>
</dbReference>
<dbReference type="SUPFAM" id="SSF143243">
    <property type="entry name" value="Nqo5-like"/>
    <property type="match status" value="1"/>
</dbReference>
<comment type="caution">
    <text evidence="7">The sequence shown here is derived from an EMBL/GenBank/DDBJ whole genome shotgun (WGS) entry which is preliminary data.</text>
</comment>
<keyword evidence="3" id="KW-0830">Ubiquinone</keyword>
<evidence type="ECO:0000256" key="4">
    <source>
        <dbReference type="RuleBase" id="RU003456"/>
    </source>
</evidence>
<evidence type="ECO:0000313" key="7">
    <source>
        <dbReference type="EMBL" id="MBC8316643.1"/>
    </source>
</evidence>
<feature type="domain" description="NADH:ubiquinone oxidoreductase 30kDa subunit" evidence="6">
    <location>
        <begin position="30"/>
        <end position="154"/>
    </location>
</feature>
<gene>
    <name evidence="3" type="primary">nuoC</name>
    <name evidence="7" type="ORF">H8E41_01970</name>
</gene>
<dbReference type="AlphaFoldDB" id="A0A8J6TDL5"/>
<comment type="catalytic activity">
    <reaction evidence="3 5">
        <text>a quinone + NADH + 5 H(+)(in) = a quinol + NAD(+) + 4 H(+)(out)</text>
        <dbReference type="Rhea" id="RHEA:57888"/>
        <dbReference type="ChEBI" id="CHEBI:15378"/>
        <dbReference type="ChEBI" id="CHEBI:24646"/>
        <dbReference type="ChEBI" id="CHEBI:57540"/>
        <dbReference type="ChEBI" id="CHEBI:57945"/>
        <dbReference type="ChEBI" id="CHEBI:132124"/>
    </reaction>
</comment>
<dbReference type="Gene3D" id="3.30.460.80">
    <property type="entry name" value="NADH:ubiquinone oxidoreductase, 30kDa subunit"/>
    <property type="match status" value="1"/>
</dbReference>
<dbReference type="Proteomes" id="UP000614424">
    <property type="component" value="Unassembled WGS sequence"/>
</dbReference>
<evidence type="ECO:0000256" key="3">
    <source>
        <dbReference type="HAMAP-Rule" id="MF_01357"/>
    </source>
</evidence>
<protein>
    <recommendedName>
        <fullName evidence="3">NADH-quinone oxidoreductase subunit C</fullName>
        <ecNumber evidence="3">7.1.1.-</ecNumber>
    </recommendedName>
    <alternativeName>
        <fullName evidence="3">NADH dehydrogenase I subunit C</fullName>
    </alternativeName>
    <alternativeName>
        <fullName evidence="3">NDH-1 subunit C</fullName>
    </alternativeName>
</protein>
<name>A0A8J6TDL5_9BACT</name>
<keyword evidence="2 3" id="KW-0813">Transport</keyword>
<comment type="subunit">
    <text evidence="3">NDH-1 is composed of 14 different subunits. Subunits NuoB, C, D, E, F, and G constitute the peripheral sector of the complex.</text>
</comment>
<dbReference type="GO" id="GO:0048038">
    <property type="term" value="F:quinone binding"/>
    <property type="evidence" value="ECO:0007669"/>
    <property type="project" value="UniProtKB-KW"/>
</dbReference>
<dbReference type="PANTHER" id="PTHR10884">
    <property type="entry name" value="NADH DEHYDROGENASE UBIQUINONE IRON-SULFUR PROTEIN 3"/>
    <property type="match status" value="1"/>
</dbReference>
<keyword evidence="3" id="KW-0472">Membrane</keyword>
<dbReference type="HAMAP" id="MF_01357">
    <property type="entry name" value="NDH1_NuoC"/>
    <property type="match status" value="1"/>
</dbReference>
<keyword evidence="3 4" id="KW-1278">Translocase</keyword>
<proteinExistence type="inferred from homology"/>
<dbReference type="InterPro" id="IPR001268">
    <property type="entry name" value="NADH_UbQ_OxRdtase_30kDa_su"/>
</dbReference>